<name>A0ABW5ACA6_9BRAD</name>
<sequence>MIRPGPMVLTTVATRLVRAKLAATRLAATLLAATVATMLAAPTADAQTADAQTACPGRSGALGTARILTVDPATTPRVGRKHFADTLPLADMEVVLTFDDGPRPGRTDRVLDALARECVRASFFVLGKHALAHPALLRRIAAEGHTVAHHTFAHPLLDRMSPTAAEREIDHGFVAVETALHGRPSERPSTPFFRFPGFASTPALLDRLRERGIVVFGADLWASDWTDMTPGQQLDLVLARLEASRGGILLFHDPRLQTVQMLPAFLRALKSRGFRIVHVVPPPVRTATGPR</sequence>
<reference evidence="10" key="1">
    <citation type="journal article" date="2019" name="Int. J. Syst. Evol. Microbiol.">
        <title>The Global Catalogue of Microorganisms (GCM) 10K type strain sequencing project: providing services to taxonomists for standard genome sequencing and annotation.</title>
        <authorList>
            <consortium name="The Broad Institute Genomics Platform"/>
            <consortium name="The Broad Institute Genome Sequencing Center for Infectious Disease"/>
            <person name="Wu L."/>
            <person name="Ma J."/>
        </authorList>
    </citation>
    <scope>NUCLEOTIDE SEQUENCE [LARGE SCALE GENOMIC DNA]</scope>
    <source>
        <strain evidence="10">CGMCC 1.6774</strain>
    </source>
</reference>
<organism evidence="9 10">
    <name type="scientific">Rhodoplanes azumiensis</name>
    <dbReference type="NCBI Taxonomy" id="1897628"/>
    <lineage>
        <taxon>Bacteria</taxon>
        <taxon>Pseudomonadati</taxon>
        <taxon>Pseudomonadota</taxon>
        <taxon>Alphaproteobacteria</taxon>
        <taxon>Hyphomicrobiales</taxon>
        <taxon>Nitrobacteraceae</taxon>
        <taxon>Rhodoplanes</taxon>
    </lineage>
</organism>
<evidence type="ECO:0000256" key="1">
    <source>
        <dbReference type="ARBA" id="ARBA00003236"/>
    </source>
</evidence>
<dbReference type="RefSeq" id="WP_378475791.1">
    <property type="nucleotide sequence ID" value="NZ_JBHUIW010000001.1"/>
</dbReference>
<dbReference type="PANTHER" id="PTHR10587">
    <property type="entry name" value="GLYCOSYL TRANSFERASE-RELATED"/>
    <property type="match status" value="1"/>
</dbReference>
<dbReference type="GO" id="GO:0016787">
    <property type="term" value="F:hydrolase activity"/>
    <property type="evidence" value="ECO:0007669"/>
    <property type="project" value="UniProtKB-KW"/>
</dbReference>
<evidence type="ECO:0000313" key="9">
    <source>
        <dbReference type="EMBL" id="MFD2180573.1"/>
    </source>
</evidence>
<evidence type="ECO:0000256" key="2">
    <source>
        <dbReference type="ARBA" id="ARBA00010973"/>
    </source>
</evidence>
<evidence type="ECO:0000256" key="7">
    <source>
        <dbReference type="SAM" id="SignalP"/>
    </source>
</evidence>
<evidence type="ECO:0000256" key="5">
    <source>
        <dbReference type="ARBA" id="ARBA00022801"/>
    </source>
</evidence>
<comment type="caution">
    <text evidence="9">The sequence shown here is derived from an EMBL/GenBank/DDBJ whole genome shotgun (WGS) entry which is preliminary data.</text>
</comment>
<evidence type="ECO:0000256" key="3">
    <source>
        <dbReference type="ARBA" id="ARBA00020071"/>
    </source>
</evidence>
<comment type="function">
    <text evidence="1">Is involved in generating a small heat-stable compound (Nod), an acylated oligomer of N-acetylglucosamine, that stimulates mitosis in various plant protoplasts.</text>
</comment>
<keyword evidence="10" id="KW-1185">Reference proteome</keyword>
<feature type="signal peptide" evidence="7">
    <location>
        <begin position="1"/>
        <end position="46"/>
    </location>
</feature>
<evidence type="ECO:0000313" key="10">
    <source>
        <dbReference type="Proteomes" id="UP001597314"/>
    </source>
</evidence>
<proteinExistence type="inferred from homology"/>
<dbReference type="InterPro" id="IPR011330">
    <property type="entry name" value="Glyco_hydro/deAcase_b/a-brl"/>
</dbReference>
<dbReference type="SUPFAM" id="SSF88713">
    <property type="entry name" value="Glycoside hydrolase/deacetylase"/>
    <property type="match status" value="1"/>
</dbReference>
<keyword evidence="4" id="KW-0479">Metal-binding</keyword>
<dbReference type="CDD" id="cd10917">
    <property type="entry name" value="CE4_NodB_like_6s_7s"/>
    <property type="match status" value="1"/>
</dbReference>
<dbReference type="PROSITE" id="PS51677">
    <property type="entry name" value="NODB"/>
    <property type="match status" value="1"/>
</dbReference>
<evidence type="ECO:0000256" key="6">
    <source>
        <dbReference type="ARBA" id="ARBA00032976"/>
    </source>
</evidence>
<dbReference type="Proteomes" id="UP001597314">
    <property type="component" value="Unassembled WGS sequence"/>
</dbReference>
<dbReference type="PANTHER" id="PTHR10587:SF133">
    <property type="entry name" value="CHITIN DEACETYLASE 1-RELATED"/>
    <property type="match status" value="1"/>
</dbReference>
<dbReference type="Gene3D" id="3.20.20.370">
    <property type="entry name" value="Glycoside hydrolase/deacetylase"/>
    <property type="match status" value="1"/>
</dbReference>
<dbReference type="InterPro" id="IPR002509">
    <property type="entry name" value="NODB_dom"/>
</dbReference>
<protein>
    <recommendedName>
        <fullName evidence="3">Chitooligosaccharide deacetylase</fullName>
    </recommendedName>
    <alternativeName>
        <fullName evidence="6">Nodulation protein B</fullName>
    </alternativeName>
</protein>
<feature type="domain" description="NodB homology" evidence="8">
    <location>
        <begin position="92"/>
        <end position="277"/>
    </location>
</feature>
<dbReference type="EMBL" id="JBHUIW010000001">
    <property type="protein sequence ID" value="MFD2180573.1"/>
    <property type="molecule type" value="Genomic_DNA"/>
</dbReference>
<accession>A0ABW5ACA6</accession>
<dbReference type="Pfam" id="PF01522">
    <property type="entry name" value="Polysacc_deac_1"/>
    <property type="match status" value="1"/>
</dbReference>
<feature type="chain" id="PRO_5047148310" description="Chitooligosaccharide deacetylase" evidence="7">
    <location>
        <begin position="47"/>
        <end position="291"/>
    </location>
</feature>
<keyword evidence="7" id="KW-0732">Signal</keyword>
<gene>
    <name evidence="9" type="ORF">ACFSOX_00270</name>
</gene>
<evidence type="ECO:0000259" key="8">
    <source>
        <dbReference type="PROSITE" id="PS51677"/>
    </source>
</evidence>
<keyword evidence="5 9" id="KW-0378">Hydrolase</keyword>
<dbReference type="InterPro" id="IPR050248">
    <property type="entry name" value="Polysacc_deacetylase_ArnD"/>
</dbReference>
<comment type="similarity">
    <text evidence="2">Belongs to the polysaccharide deacetylase family.</text>
</comment>
<evidence type="ECO:0000256" key="4">
    <source>
        <dbReference type="ARBA" id="ARBA00022723"/>
    </source>
</evidence>